<dbReference type="PROSITE" id="PS50908">
    <property type="entry name" value="RWD"/>
    <property type="match status" value="1"/>
</dbReference>
<dbReference type="GO" id="GO:1990625">
    <property type="term" value="P:negative regulation of cytoplasmic translational initiation in response to stress"/>
    <property type="evidence" value="ECO:0007669"/>
    <property type="project" value="TreeGrafter"/>
</dbReference>
<reference evidence="9" key="1">
    <citation type="submission" date="2015-11" db="EMBL/GenBank/DDBJ databases">
        <title>De novo transcriptome assembly of four potential Pierce s Disease insect vectors from Arizona vineyards.</title>
        <authorList>
            <person name="Tassone E.E."/>
        </authorList>
    </citation>
    <scope>NUCLEOTIDE SEQUENCE</scope>
</reference>
<keyword evidence="3" id="KW-0418">Kinase</keyword>
<dbReference type="SUPFAM" id="SSF56112">
    <property type="entry name" value="Protein kinase-like (PK-like)"/>
    <property type="match status" value="1"/>
</dbReference>
<evidence type="ECO:0000259" key="7">
    <source>
        <dbReference type="PROSITE" id="PS50011"/>
    </source>
</evidence>
<dbReference type="PANTHER" id="PTHR11042">
    <property type="entry name" value="EUKARYOTIC TRANSLATION INITIATION FACTOR 2-ALPHA KINASE EIF2-ALPHA KINASE -RELATED"/>
    <property type="match status" value="1"/>
</dbReference>
<dbReference type="AlphaFoldDB" id="A0A1B6JXG4"/>
<evidence type="ECO:0000256" key="6">
    <source>
        <dbReference type="SAM" id="MobiDB-lite"/>
    </source>
</evidence>
<dbReference type="InterPro" id="IPR050339">
    <property type="entry name" value="CC_SR_Kinase"/>
</dbReference>
<dbReference type="InterPro" id="IPR016135">
    <property type="entry name" value="UBQ-conjugating_enzyme/RWD"/>
</dbReference>
<name>A0A1B6JXG4_9HEMI</name>
<dbReference type="Gene3D" id="3.10.110.10">
    <property type="entry name" value="Ubiquitin Conjugating Enzyme"/>
    <property type="match status" value="1"/>
</dbReference>
<dbReference type="SUPFAM" id="SSF54495">
    <property type="entry name" value="UBC-like"/>
    <property type="match status" value="1"/>
</dbReference>
<feature type="non-terminal residue" evidence="9">
    <location>
        <position position="414"/>
    </location>
</feature>
<dbReference type="InterPro" id="IPR011009">
    <property type="entry name" value="Kinase-like_dom_sf"/>
</dbReference>
<dbReference type="GO" id="GO:0005524">
    <property type="term" value="F:ATP binding"/>
    <property type="evidence" value="ECO:0007669"/>
    <property type="project" value="UniProtKB-UniRule"/>
</dbReference>
<protein>
    <recommendedName>
        <fullName evidence="10">Protein kinase domain-containing protein</fullName>
    </recommendedName>
</protein>
<feature type="domain" description="Protein kinase" evidence="7">
    <location>
        <begin position="253"/>
        <end position="414"/>
    </location>
</feature>
<accession>A0A1B6JXG4</accession>
<keyword evidence="1" id="KW-0808">Transferase</keyword>
<feature type="binding site" evidence="5">
    <location>
        <position position="282"/>
    </location>
    <ligand>
        <name>ATP</name>
        <dbReference type="ChEBI" id="CHEBI:30616"/>
    </ligand>
</feature>
<dbReference type="InterPro" id="IPR000719">
    <property type="entry name" value="Prot_kinase_dom"/>
</dbReference>
<sequence length="414" mass="47640">MADESIQERQDNELEALKAIYGDQLRETPRPKETKGWTPLDIILALGPQQGSVLQEAHTCLDLHVVCGNDYPNTVPKITVVKCKGLTTQQLDTLVRDLNMTAETLKGEVMVFELATMVQTFLHQYNRPGFQSLYDEMFSRQLKKQQKEEEQKKVLEDKTRQEVLLEIQNKKEALRQELRWRRHSEMVKEEEGDFLQRLQTDRQPVTRKPQLMADLLDSGDSNEMKQTDMNFDDYSPWAVTASPKGVSRLENEFEVLQFVGKGAFGDVLKVRNKLDRCLYAIKRIELNPMNKLLYKKITREVKLLSRLNHENVVRYFNSWIETTNQDNSSSSQTEKVEKVAHKVVDMLPINEVSVEWDLSKHNQDSSDDSSDDNCWITFLSDLYEMSYSRPGSSETTTNGDTGDTQGITSSTPES</sequence>
<evidence type="ECO:0000256" key="3">
    <source>
        <dbReference type="ARBA" id="ARBA00022777"/>
    </source>
</evidence>
<dbReference type="PROSITE" id="PS00107">
    <property type="entry name" value="PROTEIN_KINASE_ATP"/>
    <property type="match status" value="1"/>
</dbReference>
<gene>
    <name evidence="9" type="ORF">g.21645</name>
</gene>
<dbReference type="GO" id="GO:0004694">
    <property type="term" value="F:eukaryotic translation initiation factor 2alpha kinase activity"/>
    <property type="evidence" value="ECO:0007669"/>
    <property type="project" value="TreeGrafter"/>
</dbReference>
<evidence type="ECO:0000259" key="8">
    <source>
        <dbReference type="PROSITE" id="PS50908"/>
    </source>
</evidence>
<dbReference type="PROSITE" id="PS50011">
    <property type="entry name" value="PROTEIN_KINASE_DOM"/>
    <property type="match status" value="1"/>
</dbReference>
<dbReference type="PANTHER" id="PTHR11042:SF136">
    <property type="entry name" value="EIF-2-ALPHA KINASE GCN2"/>
    <property type="match status" value="1"/>
</dbReference>
<dbReference type="Pfam" id="PF00069">
    <property type="entry name" value="Pkinase"/>
    <property type="match status" value="1"/>
</dbReference>
<dbReference type="SMART" id="SM00591">
    <property type="entry name" value="RWD"/>
    <property type="match status" value="1"/>
</dbReference>
<dbReference type="CDD" id="cd23823">
    <property type="entry name" value="RWD_GCN2"/>
    <property type="match status" value="1"/>
</dbReference>
<organism evidence="9">
    <name type="scientific">Homalodisca liturata</name>
    <dbReference type="NCBI Taxonomy" id="320908"/>
    <lineage>
        <taxon>Eukaryota</taxon>
        <taxon>Metazoa</taxon>
        <taxon>Ecdysozoa</taxon>
        <taxon>Arthropoda</taxon>
        <taxon>Hexapoda</taxon>
        <taxon>Insecta</taxon>
        <taxon>Pterygota</taxon>
        <taxon>Neoptera</taxon>
        <taxon>Paraneoptera</taxon>
        <taxon>Hemiptera</taxon>
        <taxon>Auchenorrhyncha</taxon>
        <taxon>Membracoidea</taxon>
        <taxon>Cicadellidae</taxon>
        <taxon>Cicadellinae</taxon>
        <taxon>Proconiini</taxon>
        <taxon>Homalodisca</taxon>
    </lineage>
</organism>
<keyword evidence="4 5" id="KW-0067">ATP-binding</keyword>
<dbReference type="Gene3D" id="3.30.200.20">
    <property type="entry name" value="Phosphorylase Kinase, domain 1"/>
    <property type="match status" value="1"/>
</dbReference>
<dbReference type="GO" id="GO:0005634">
    <property type="term" value="C:nucleus"/>
    <property type="evidence" value="ECO:0007669"/>
    <property type="project" value="TreeGrafter"/>
</dbReference>
<dbReference type="InterPro" id="IPR017441">
    <property type="entry name" value="Protein_kinase_ATP_BS"/>
</dbReference>
<evidence type="ECO:0000256" key="1">
    <source>
        <dbReference type="ARBA" id="ARBA00022679"/>
    </source>
</evidence>
<feature type="domain" description="RWD" evidence="8">
    <location>
        <begin position="12"/>
        <end position="125"/>
    </location>
</feature>
<dbReference type="GO" id="GO:0009893">
    <property type="term" value="P:positive regulation of metabolic process"/>
    <property type="evidence" value="ECO:0007669"/>
    <property type="project" value="UniProtKB-ARBA"/>
</dbReference>
<feature type="region of interest" description="Disordered" evidence="6">
    <location>
        <begin position="388"/>
        <end position="414"/>
    </location>
</feature>
<evidence type="ECO:0000313" key="9">
    <source>
        <dbReference type="EMBL" id="JAT03870.1"/>
    </source>
</evidence>
<evidence type="ECO:0008006" key="10">
    <source>
        <dbReference type="Google" id="ProtNLM"/>
    </source>
</evidence>
<evidence type="ECO:0000256" key="4">
    <source>
        <dbReference type="ARBA" id="ARBA00022840"/>
    </source>
</evidence>
<dbReference type="Pfam" id="PF05773">
    <property type="entry name" value="RWD"/>
    <property type="match status" value="1"/>
</dbReference>
<dbReference type="FunFam" id="3.10.110.10:FF:000050">
    <property type="entry name" value="eIF-2-alpha kinase GCN2"/>
    <property type="match status" value="1"/>
</dbReference>
<dbReference type="EMBL" id="GECU01003837">
    <property type="protein sequence ID" value="JAT03870.1"/>
    <property type="molecule type" value="Transcribed_RNA"/>
</dbReference>
<dbReference type="InterPro" id="IPR006575">
    <property type="entry name" value="RWD_dom"/>
</dbReference>
<evidence type="ECO:0000256" key="2">
    <source>
        <dbReference type="ARBA" id="ARBA00022741"/>
    </source>
</evidence>
<keyword evidence="2 5" id="KW-0547">Nucleotide-binding</keyword>
<proteinExistence type="predicted"/>
<evidence type="ECO:0000256" key="5">
    <source>
        <dbReference type="PROSITE-ProRule" id="PRU10141"/>
    </source>
</evidence>
<dbReference type="GO" id="GO:0005829">
    <property type="term" value="C:cytosol"/>
    <property type="evidence" value="ECO:0007669"/>
    <property type="project" value="TreeGrafter"/>
</dbReference>
<feature type="compositionally biased region" description="Low complexity" evidence="6">
    <location>
        <begin position="395"/>
        <end position="408"/>
    </location>
</feature>